<dbReference type="InterPro" id="IPR025994">
    <property type="entry name" value="BRCA1_serine_dom"/>
</dbReference>
<proteinExistence type="predicted"/>
<dbReference type="InterPro" id="IPR031099">
    <property type="entry name" value="BRCA1-associated"/>
</dbReference>
<feature type="region of interest" description="Disordered" evidence="6">
    <location>
        <begin position="775"/>
        <end position="864"/>
    </location>
</feature>
<keyword evidence="2" id="KW-0677">Repeat</keyword>
<feature type="compositionally biased region" description="Polar residues" evidence="6">
    <location>
        <begin position="835"/>
        <end position="844"/>
    </location>
</feature>
<feature type="region of interest" description="Disordered" evidence="6">
    <location>
        <begin position="115"/>
        <end position="163"/>
    </location>
</feature>
<feature type="non-terminal residue" evidence="8">
    <location>
        <position position="864"/>
    </location>
</feature>
<feature type="compositionally biased region" description="Basic and acidic residues" evidence="6">
    <location>
        <begin position="529"/>
        <end position="541"/>
    </location>
</feature>
<dbReference type="AlphaFoldDB" id="Q9BDT3"/>
<dbReference type="EMBL" id="AF284031">
    <property type="protein sequence ID" value="AAK15618.1"/>
    <property type="molecule type" value="Genomic_DNA"/>
</dbReference>
<feature type="region of interest" description="Disordered" evidence="6">
    <location>
        <begin position="359"/>
        <end position="393"/>
    </location>
</feature>
<dbReference type="GO" id="GO:0045944">
    <property type="term" value="P:positive regulation of transcription by RNA polymerase II"/>
    <property type="evidence" value="ECO:0007669"/>
    <property type="project" value="TreeGrafter"/>
</dbReference>
<feature type="compositionally biased region" description="Polar residues" evidence="6">
    <location>
        <begin position="699"/>
        <end position="725"/>
    </location>
</feature>
<evidence type="ECO:0000256" key="5">
    <source>
        <dbReference type="ARBA" id="ARBA00023242"/>
    </source>
</evidence>
<evidence type="ECO:0000256" key="2">
    <source>
        <dbReference type="ARBA" id="ARBA00022737"/>
    </source>
</evidence>
<evidence type="ECO:0000256" key="1">
    <source>
        <dbReference type="ARBA" id="ARBA00004123"/>
    </source>
</evidence>
<feature type="compositionally biased region" description="Polar residues" evidence="6">
    <location>
        <begin position="776"/>
        <end position="787"/>
    </location>
</feature>
<feature type="compositionally biased region" description="Polar residues" evidence="6">
    <location>
        <begin position="360"/>
        <end position="376"/>
    </location>
</feature>
<evidence type="ECO:0000256" key="3">
    <source>
        <dbReference type="ARBA" id="ARBA00022763"/>
    </source>
</evidence>
<dbReference type="PANTHER" id="PTHR13763">
    <property type="entry name" value="BREAST CANCER TYPE 1 SUSCEPTIBILITY PROTEIN BRCA1"/>
    <property type="match status" value="1"/>
</dbReference>
<feature type="compositionally biased region" description="Basic and acidic residues" evidence="6">
    <location>
        <begin position="629"/>
        <end position="641"/>
    </location>
</feature>
<reference evidence="8" key="1">
    <citation type="journal article" date="2001" name="Nature">
        <title>Parallel adaptive radiations in two major clades of placental mammals.</title>
        <authorList>
            <person name="Madsen O."/>
            <person name="Scally M."/>
            <person name="Douady C."/>
            <person name="Kao D."/>
            <person name="DeBry R."/>
            <person name="Adkins R."/>
            <person name="Amrine H."/>
            <person name="Stanhope M."/>
            <person name="de Jong W."/>
            <person name="Springer M."/>
        </authorList>
    </citation>
    <scope>NUCLEOTIDE SEQUENCE</scope>
</reference>
<dbReference type="GO" id="GO:0000724">
    <property type="term" value="P:double-strand break repair via homologous recombination"/>
    <property type="evidence" value="ECO:0007669"/>
    <property type="project" value="TreeGrafter"/>
</dbReference>
<protein>
    <submittedName>
        <fullName evidence="8">BRCA1</fullName>
    </submittedName>
</protein>
<evidence type="ECO:0000256" key="6">
    <source>
        <dbReference type="SAM" id="MobiDB-lite"/>
    </source>
</evidence>
<evidence type="ECO:0000256" key="4">
    <source>
        <dbReference type="ARBA" id="ARBA00023204"/>
    </source>
</evidence>
<dbReference type="GO" id="GO:0070531">
    <property type="term" value="C:BRCA1-A complex"/>
    <property type="evidence" value="ECO:0007669"/>
    <property type="project" value="TreeGrafter"/>
</dbReference>
<feature type="compositionally biased region" description="Basic and acidic residues" evidence="6">
    <location>
        <begin position="556"/>
        <end position="566"/>
    </location>
</feature>
<dbReference type="GO" id="GO:0031436">
    <property type="term" value="C:BRCA1-BARD1 complex"/>
    <property type="evidence" value="ECO:0007669"/>
    <property type="project" value="TreeGrafter"/>
</dbReference>
<keyword evidence="5" id="KW-0539">Nucleus</keyword>
<dbReference type="GO" id="GO:0043009">
    <property type="term" value="P:chordate embryonic development"/>
    <property type="evidence" value="ECO:0007669"/>
    <property type="project" value="TreeGrafter"/>
</dbReference>
<feature type="region of interest" description="Disordered" evidence="6">
    <location>
        <begin position="25"/>
        <end position="96"/>
    </location>
</feature>
<dbReference type="PANTHER" id="PTHR13763:SF0">
    <property type="entry name" value="BREAST CANCER TYPE 1 SUSCEPTIBILITY PROTEIN"/>
    <property type="match status" value="1"/>
</dbReference>
<feature type="region of interest" description="Disordered" evidence="6">
    <location>
        <begin position="699"/>
        <end position="728"/>
    </location>
</feature>
<keyword evidence="4" id="KW-0234">DNA repair</keyword>
<organism evidence="8">
    <name type="scientific">Vombatus ursinus</name>
    <name type="common">Common wombat</name>
    <dbReference type="NCBI Taxonomy" id="29139"/>
    <lineage>
        <taxon>Eukaryota</taxon>
        <taxon>Metazoa</taxon>
        <taxon>Chordata</taxon>
        <taxon>Craniata</taxon>
        <taxon>Vertebrata</taxon>
        <taxon>Euteleostomi</taxon>
        <taxon>Mammalia</taxon>
        <taxon>Metatheria</taxon>
        <taxon>Diprotodontia</taxon>
        <taxon>Vombatidae</taxon>
        <taxon>Vombatus</taxon>
    </lineage>
</organism>
<name>Q9BDT3_VOMUR</name>
<feature type="compositionally biased region" description="Polar residues" evidence="6">
    <location>
        <begin position="615"/>
        <end position="627"/>
    </location>
</feature>
<feature type="non-terminal residue" evidence="8">
    <location>
        <position position="1"/>
    </location>
</feature>
<feature type="compositionally biased region" description="Polar residues" evidence="6">
    <location>
        <begin position="86"/>
        <end position="96"/>
    </location>
</feature>
<evidence type="ECO:0000313" key="8">
    <source>
        <dbReference type="EMBL" id="AAK15618.1"/>
    </source>
</evidence>
<feature type="compositionally biased region" description="Basic and acidic residues" evidence="6">
    <location>
        <begin position="58"/>
        <end position="83"/>
    </location>
</feature>
<sequence>ASSLLPKTSSLLPNTDRMNVEKAELCHKNKQPALGRNQESSLDESKEICSPGKTPGACERHELNDHHLCERQGLEEKPQHPESPRGNPQNCLSGTKLKSSIQKVNEWLSRSSDILASDNSNGRSHEQSAEVPSALEDGHPDTAEGNSSVSEKTDPVADSTDDAWLHVPKRSCLRPAENNIEDKIFGKTYRRKSGHPNLNYVTENLFAEAVAPDSLIPLEAPKNTRLKRKGRSIADLQPEDFIRKTDVPVIHKTPEKKNHSVDQILKREQSDQVMNTANSLPEQKALGGHVGEVKDVQVLELFSAEKESTFRTGTEPVAGSTNHGELELNSRNAKMTRKDRLRKKPSARIVRALELVVDRNPSSSNESELQIDSYPSSEEIRKGTNSEQKQIRRSRRLRLLSEEIVVGAKKAHKPDDQAEESCISEVFPELKIGNVPACATDSLTTDRDQVLASCSFTEERDERSLEAIPSSKDQDLPLNGGEGLQGERAPGSLEALEVPDTDWDTQDSTSLFPADTPQNSKAGPSPHRSHSEIMETPKELLDGCSSKNTESDEEDLRSLMRQEVKNASKTTTEMEDSELDTQYLQNTFKRSKRQSFALRSSPRQECRKPSAVPGTVNQQSPDNTTDCGGQEKEKQGNRESNKPVWPKSAVMSLAAACQTEERKPGVYAKCSTTEVSRLCHIAPLHGVIDCEHIAGNNQGISQVPDQKPSVSPARSSASKTINTKNLLEERLDEQTTCPETAMGNESLAQSSLSPVSQSNSREYISKATDLNRFISIGSSGEGSQAQKGENKESELNTQPKLKLVQPQICQQSFPQDNCKESKRKGKGGNGKLAQAISTDSSPCLEQTKESTHSSQVCSETPDDL</sequence>
<dbReference type="GO" id="GO:0004842">
    <property type="term" value="F:ubiquitin-protein transferase activity"/>
    <property type="evidence" value="ECO:0007669"/>
    <property type="project" value="TreeGrafter"/>
</dbReference>
<evidence type="ECO:0000259" key="7">
    <source>
        <dbReference type="Pfam" id="PF12820"/>
    </source>
</evidence>
<dbReference type="Pfam" id="PF12820">
    <property type="entry name" value="BRCT_assoc"/>
    <property type="match status" value="1"/>
</dbReference>
<feature type="region of interest" description="Disordered" evidence="6">
    <location>
        <begin position="457"/>
        <end position="645"/>
    </location>
</feature>
<dbReference type="PIRSF" id="PIRSF001734">
    <property type="entry name" value="BRCA1"/>
    <property type="match status" value="1"/>
</dbReference>
<feature type="compositionally biased region" description="Polar residues" evidence="6">
    <location>
        <begin position="506"/>
        <end position="522"/>
    </location>
</feature>
<comment type="subcellular location">
    <subcellularLocation>
        <location evidence="1">Nucleus</location>
    </subcellularLocation>
</comment>
<dbReference type="GO" id="GO:0007095">
    <property type="term" value="P:mitotic G2 DNA damage checkpoint signaling"/>
    <property type="evidence" value="ECO:0007669"/>
    <property type="project" value="TreeGrafter"/>
</dbReference>
<feature type="domain" description="BRCA1 serine-rich" evidence="7">
    <location>
        <begin position="67"/>
        <end position="231"/>
    </location>
</feature>
<accession>Q9BDT3</accession>
<keyword evidence="3" id="KW-0227">DNA damage</keyword>